<gene>
    <name evidence="1" type="ORF">GH741_04750</name>
</gene>
<proteinExistence type="predicted"/>
<protein>
    <submittedName>
        <fullName evidence="1">Uncharacterized protein</fullName>
    </submittedName>
</protein>
<dbReference type="AlphaFoldDB" id="A0A6A8D897"/>
<dbReference type="EMBL" id="WJNG01000003">
    <property type="protein sequence ID" value="MRH41983.1"/>
    <property type="molecule type" value="Genomic_DNA"/>
</dbReference>
<reference evidence="1" key="1">
    <citation type="submission" date="2019-11" db="EMBL/GenBank/DDBJ databases">
        <authorList>
            <person name="Li J."/>
        </authorList>
    </citation>
    <scope>NUCLEOTIDE SEQUENCE</scope>
    <source>
        <strain evidence="1">B6B</strain>
    </source>
</reference>
<evidence type="ECO:0000313" key="2">
    <source>
        <dbReference type="Proteomes" id="UP000799092"/>
    </source>
</evidence>
<accession>A0A6A8D897</accession>
<comment type="caution">
    <text evidence="1">The sequence shown here is derived from an EMBL/GenBank/DDBJ whole genome shotgun (WGS) entry which is preliminary data.</text>
</comment>
<name>A0A6A8D897_9BACI</name>
<evidence type="ECO:0000313" key="1">
    <source>
        <dbReference type="EMBL" id="MRH41983.1"/>
    </source>
</evidence>
<keyword evidence="2" id="KW-1185">Reference proteome</keyword>
<organism evidence="1 2">
    <name type="scientific">Aquibacillus halophilus</name>
    <dbReference type="NCBI Taxonomy" id="930132"/>
    <lineage>
        <taxon>Bacteria</taxon>
        <taxon>Bacillati</taxon>
        <taxon>Bacillota</taxon>
        <taxon>Bacilli</taxon>
        <taxon>Bacillales</taxon>
        <taxon>Bacillaceae</taxon>
        <taxon>Aquibacillus</taxon>
    </lineage>
</organism>
<dbReference type="OrthoDB" id="2972095at2"/>
<dbReference type="RefSeq" id="WP_153735640.1">
    <property type="nucleotide sequence ID" value="NZ_WJNG01000003.1"/>
</dbReference>
<sequence length="77" mass="8901">MTNDCGKCKSIYQKLEQHEQTITQLLAIIAVTNKKLIELNFRQNSYELMHFPNQRSTSTNFALEVTSQTSNTPKHDE</sequence>
<dbReference type="Proteomes" id="UP000799092">
    <property type="component" value="Unassembled WGS sequence"/>
</dbReference>